<protein>
    <submittedName>
        <fullName evidence="1">Uncharacterized protein</fullName>
    </submittedName>
</protein>
<gene>
    <name evidence="1" type="ORF">DM02DRAFT_635714</name>
</gene>
<organism evidence="1 2">
    <name type="scientific">Periconia macrospinosa</name>
    <dbReference type="NCBI Taxonomy" id="97972"/>
    <lineage>
        <taxon>Eukaryota</taxon>
        <taxon>Fungi</taxon>
        <taxon>Dikarya</taxon>
        <taxon>Ascomycota</taxon>
        <taxon>Pezizomycotina</taxon>
        <taxon>Dothideomycetes</taxon>
        <taxon>Pleosporomycetidae</taxon>
        <taxon>Pleosporales</taxon>
        <taxon>Massarineae</taxon>
        <taxon>Periconiaceae</taxon>
        <taxon>Periconia</taxon>
    </lineage>
</organism>
<evidence type="ECO:0000313" key="1">
    <source>
        <dbReference type="EMBL" id="PVH92001.1"/>
    </source>
</evidence>
<dbReference type="AlphaFoldDB" id="A0A2V1D1W8"/>
<dbReference type="Proteomes" id="UP000244855">
    <property type="component" value="Unassembled WGS sequence"/>
</dbReference>
<keyword evidence="2" id="KW-1185">Reference proteome</keyword>
<sequence length="192" mass="21099">MPAEFVHPLPLKPAMSVAARQARARDILESLFKSIQVHAVLAVSGGSQHIEPACFLVSDIHHPPVGLFAPLGLLDGASNSSGISYALAPKEQSHLFTFLFLQLHCPALGQLRYANDTGKTIEELSHSAHETPLFTLFYFRLLDALVNVRFSSKCNLTTASRYSVIWWGANCHIGADEQVSLDQYSSRVERLA</sequence>
<dbReference type="EMBL" id="KZ805740">
    <property type="protein sequence ID" value="PVH92001.1"/>
    <property type="molecule type" value="Genomic_DNA"/>
</dbReference>
<accession>A0A2V1D1W8</accession>
<reference evidence="1 2" key="1">
    <citation type="journal article" date="2018" name="Sci. Rep.">
        <title>Comparative genomics provides insights into the lifestyle and reveals functional heterogeneity of dark septate endophytic fungi.</title>
        <authorList>
            <person name="Knapp D.G."/>
            <person name="Nemeth J.B."/>
            <person name="Barry K."/>
            <person name="Hainaut M."/>
            <person name="Henrissat B."/>
            <person name="Johnson J."/>
            <person name="Kuo A."/>
            <person name="Lim J.H.P."/>
            <person name="Lipzen A."/>
            <person name="Nolan M."/>
            <person name="Ohm R.A."/>
            <person name="Tamas L."/>
            <person name="Grigoriev I.V."/>
            <person name="Spatafora J.W."/>
            <person name="Nagy L.G."/>
            <person name="Kovacs G.M."/>
        </authorList>
    </citation>
    <scope>NUCLEOTIDE SEQUENCE [LARGE SCALE GENOMIC DNA]</scope>
    <source>
        <strain evidence="1 2">DSE2036</strain>
    </source>
</reference>
<evidence type="ECO:0000313" key="2">
    <source>
        <dbReference type="Proteomes" id="UP000244855"/>
    </source>
</evidence>
<proteinExistence type="predicted"/>
<name>A0A2V1D1W8_9PLEO</name>